<accession>A0AA41XAM6</accession>
<dbReference type="AlphaFoldDB" id="A0AA41XAM6"/>
<reference evidence="1" key="1">
    <citation type="submission" date="2022-07" db="EMBL/GenBank/DDBJ databases">
        <authorList>
            <person name="Li W.-J."/>
            <person name="Deng Q.-Q."/>
        </authorList>
    </citation>
    <scope>NUCLEOTIDE SEQUENCE</scope>
    <source>
        <strain evidence="1">SYSU M60031</strain>
    </source>
</reference>
<name>A0AA41XAM6_9BACI</name>
<dbReference type="Proteomes" id="UP001156102">
    <property type="component" value="Unassembled WGS sequence"/>
</dbReference>
<proteinExistence type="predicted"/>
<dbReference type="EMBL" id="JANCLT010000003">
    <property type="protein sequence ID" value="MCP8968536.1"/>
    <property type="molecule type" value="Genomic_DNA"/>
</dbReference>
<protein>
    <submittedName>
        <fullName evidence="1">YolD-like family protein</fullName>
    </submittedName>
</protein>
<organism evidence="1 2">
    <name type="scientific">Ectobacillus ponti</name>
    <dbReference type="NCBI Taxonomy" id="2961894"/>
    <lineage>
        <taxon>Bacteria</taxon>
        <taxon>Bacillati</taxon>
        <taxon>Bacillota</taxon>
        <taxon>Bacilli</taxon>
        <taxon>Bacillales</taxon>
        <taxon>Bacillaceae</taxon>
        <taxon>Ectobacillus</taxon>
    </lineage>
</organism>
<comment type="caution">
    <text evidence="1">The sequence shown here is derived from an EMBL/GenBank/DDBJ whole genome shotgun (WGS) entry which is preliminary data.</text>
</comment>
<evidence type="ECO:0000313" key="2">
    <source>
        <dbReference type="Proteomes" id="UP001156102"/>
    </source>
</evidence>
<evidence type="ECO:0000313" key="1">
    <source>
        <dbReference type="EMBL" id="MCP8968536.1"/>
    </source>
</evidence>
<sequence length="114" mass="13108">MKPTPQRLTSWDYMWQGADGKRYAGMVLLPWERKKEGRYLWEMKKRIADAYKSKAYVSVTILQGDSFLDLDGRVAHVSEEKSMVTLQDAAGNVHRFRMSDVLHIGDQQEEGGSK</sequence>
<keyword evidence="2" id="KW-1185">Reference proteome</keyword>
<gene>
    <name evidence="1" type="ORF">NK662_08260</name>
</gene>
<dbReference type="RefSeq" id="WP_254758440.1">
    <property type="nucleotide sequence ID" value="NZ_JANCLT010000003.1"/>
</dbReference>